<evidence type="ECO:0000313" key="5">
    <source>
        <dbReference type="Proteomes" id="UP001627154"/>
    </source>
</evidence>
<keyword evidence="1" id="KW-0677">Repeat</keyword>
<dbReference type="AlphaFoldDB" id="A0ABD2WNA5"/>
<comment type="caution">
    <text evidence="4">The sequence shown here is derived from an EMBL/GenBank/DDBJ whole genome shotgun (WGS) entry which is preliminary data.</text>
</comment>
<dbReference type="Proteomes" id="UP001627154">
    <property type="component" value="Unassembled WGS sequence"/>
</dbReference>
<dbReference type="PROSITE" id="PS50297">
    <property type="entry name" value="ANK_REP_REGION"/>
    <property type="match status" value="3"/>
</dbReference>
<name>A0ABD2WNA5_9HYME</name>
<proteinExistence type="predicted"/>
<evidence type="ECO:0000256" key="2">
    <source>
        <dbReference type="ARBA" id="ARBA00023043"/>
    </source>
</evidence>
<dbReference type="PRINTS" id="PR01415">
    <property type="entry name" value="ANKYRIN"/>
</dbReference>
<protein>
    <submittedName>
        <fullName evidence="4">Uncharacterized protein</fullName>
    </submittedName>
</protein>
<dbReference type="Pfam" id="PF00023">
    <property type="entry name" value="Ank"/>
    <property type="match status" value="2"/>
</dbReference>
<dbReference type="PANTHER" id="PTHR24198">
    <property type="entry name" value="ANKYRIN REPEAT AND PROTEIN KINASE DOMAIN-CONTAINING PROTEIN"/>
    <property type="match status" value="1"/>
</dbReference>
<dbReference type="SMART" id="SM00248">
    <property type="entry name" value="ANK"/>
    <property type="match status" value="5"/>
</dbReference>
<evidence type="ECO:0000256" key="3">
    <source>
        <dbReference type="PROSITE-ProRule" id="PRU00023"/>
    </source>
</evidence>
<dbReference type="InterPro" id="IPR036770">
    <property type="entry name" value="Ankyrin_rpt-contain_sf"/>
</dbReference>
<organism evidence="4 5">
    <name type="scientific">Trichogramma kaykai</name>
    <dbReference type="NCBI Taxonomy" id="54128"/>
    <lineage>
        <taxon>Eukaryota</taxon>
        <taxon>Metazoa</taxon>
        <taxon>Ecdysozoa</taxon>
        <taxon>Arthropoda</taxon>
        <taxon>Hexapoda</taxon>
        <taxon>Insecta</taxon>
        <taxon>Pterygota</taxon>
        <taxon>Neoptera</taxon>
        <taxon>Endopterygota</taxon>
        <taxon>Hymenoptera</taxon>
        <taxon>Apocrita</taxon>
        <taxon>Proctotrupomorpha</taxon>
        <taxon>Chalcidoidea</taxon>
        <taxon>Trichogrammatidae</taxon>
        <taxon>Trichogramma</taxon>
    </lineage>
</organism>
<sequence>MRSQNGILLHGNHFDVKDIINRPEEFIRPDESGHSLLHTACEISDIESVEKIISVNGSNLKNAIDMKGLSHFHVVAISSFTDVLERFLKENVVPDINAAISDTAKFLPGFTALHIACLRKNVEHVRVLLRYGAHSNVKNAFGHTPYELLLWESVRLNRLIMDPETIRYFCTKSKYKKYIEKFKIDKEKDCKIPLRNIYKMIRLILKAAKGNKEFDDKGFSRLHFLVCQALLPNIELEIKKYRHLVNAKVSEDVQFYGGLTPLHLAAYFHYDDIVSFLLKHGADPHIKTNQDENALTLRLMDFYKAFENDPDFQNKSGKRSSLIPSLMDPSLLLNHPDFIDKFGMKTIHLAVGTDLDFFEKFYLSERPNIDELVSPTESKYNYYEGNTPLHLAVMFKRYDIANYLIKNGANVNIANKSGDTPVKLYRRKERLYNLEHDEGDINFYVKT</sequence>
<dbReference type="Gene3D" id="1.25.40.20">
    <property type="entry name" value="Ankyrin repeat-containing domain"/>
    <property type="match status" value="3"/>
</dbReference>
<dbReference type="PROSITE" id="PS50088">
    <property type="entry name" value="ANK_REPEAT"/>
    <property type="match status" value="3"/>
</dbReference>
<reference evidence="4 5" key="1">
    <citation type="journal article" date="2024" name="bioRxiv">
        <title>A reference genome for Trichogramma kaykai: A tiny desert-dwelling parasitoid wasp with competing sex-ratio distorters.</title>
        <authorList>
            <person name="Culotta J."/>
            <person name="Lindsey A.R."/>
        </authorList>
    </citation>
    <scope>NUCLEOTIDE SEQUENCE [LARGE SCALE GENOMIC DNA]</scope>
    <source>
        <strain evidence="4 5">KSX58</strain>
    </source>
</reference>
<dbReference type="InterPro" id="IPR002110">
    <property type="entry name" value="Ankyrin_rpt"/>
</dbReference>
<dbReference type="Pfam" id="PF12796">
    <property type="entry name" value="Ank_2"/>
    <property type="match status" value="1"/>
</dbReference>
<dbReference type="PANTHER" id="PTHR24198:SF165">
    <property type="entry name" value="ANKYRIN REPEAT-CONTAINING PROTEIN-RELATED"/>
    <property type="match status" value="1"/>
</dbReference>
<keyword evidence="2 3" id="KW-0040">ANK repeat</keyword>
<accession>A0ABD2WNA5</accession>
<feature type="repeat" description="ANK" evidence="3">
    <location>
        <begin position="257"/>
        <end position="289"/>
    </location>
</feature>
<dbReference type="SUPFAM" id="SSF48403">
    <property type="entry name" value="Ankyrin repeat"/>
    <property type="match status" value="1"/>
</dbReference>
<evidence type="ECO:0000313" key="4">
    <source>
        <dbReference type="EMBL" id="KAL3394189.1"/>
    </source>
</evidence>
<feature type="repeat" description="ANK" evidence="3">
    <location>
        <begin position="108"/>
        <end position="140"/>
    </location>
</feature>
<keyword evidence="5" id="KW-1185">Reference proteome</keyword>
<evidence type="ECO:0000256" key="1">
    <source>
        <dbReference type="ARBA" id="ARBA00022737"/>
    </source>
</evidence>
<dbReference type="EMBL" id="JBJJXI010000092">
    <property type="protein sequence ID" value="KAL3394189.1"/>
    <property type="molecule type" value="Genomic_DNA"/>
</dbReference>
<gene>
    <name evidence="4" type="ORF">TKK_011233</name>
</gene>
<feature type="repeat" description="ANK" evidence="3">
    <location>
        <begin position="384"/>
        <end position="416"/>
    </location>
</feature>